<organism evidence="3 4">
    <name type="scientific">Taurinivorans muris</name>
    <dbReference type="NCBI Taxonomy" id="2787751"/>
    <lineage>
        <taxon>Bacteria</taxon>
        <taxon>Pseudomonadati</taxon>
        <taxon>Thermodesulfobacteriota</taxon>
        <taxon>Desulfovibrionia</taxon>
        <taxon>Desulfovibrionales</taxon>
        <taxon>Desulfovibrionaceae</taxon>
        <taxon>Taurinivorans</taxon>
    </lineage>
</organism>
<protein>
    <submittedName>
        <fullName evidence="3">Flavodoxin</fullName>
    </submittedName>
</protein>
<keyword evidence="1" id="KW-0732">Signal</keyword>
<accession>A0ABY5XYB1</accession>
<dbReference type="PROSITE" id="PS50902">
    <property type="entry name" value="FLAVODOXIN_LIKE"/>
    <property type="match status" value="1"/>
</dbReference>
<sequence length="189" mass="20914">MKKILFLFLALQLFLTGAAFAAVQTNQGENMNGSKLLIAYFSWGGNTKHIAEKIQSQTGGDMFRIETLTPYPADYNETAYGIAKKQHEEGTLPPLKDNGDVSQYDIIFIGTPAWWHEMAPAVKTFITSNDFAGKTIVPFITHGGGGEYTIHEDMTKLSKGANVLKPLVIFGDGNSHTDDEIKDWLKQIE</sequence>
<dbReference type="PANTHER" id="PTHR39201">
    <property type="entry name" value="EXPORTED PROTEIN-RELATED"/>
    <property type="match status" value="1"/>
</dbReference>
<gene>
    <name evidence="3" type="ORF">JBF11_05120</name>
</gene>
<evidence type="ECO:0000259" key="2">
    <source>
        <dbReference type="PROSITE" id="PS50902"/>
    </source>
</evidence>
<name>A0ABY5XYB1_9BACT</name>
<dbReference type="Proteomes" id="UP001058120">
    <property type="component" value="Chromosome"/>
</dbReference>
<dbReference type="EMBL" id="CP065938">
    <property type="protein sequence ID" value="UWX04880.1"/>
    <property type="molecule type" value="Genomic_DNA"/>
</dbReference>
<feature type="domain" description="Flavodoxin-like" evidence="2">
    <location>
        <begin position="36"/>
        <end position="189"/>
    </location>
</feature>
<dbReference type="PANTHER" id="PTHR39201:SF1">
    <property type="entry name" value="FLAVODOXIN-LIKE DOMAIN-CONTAINING PROTEIN"/>
    <property type="match status" value="1"/>
</dbReference>
<evidence type="ECO:0000313" key="3">
    <source>
        <dbReference type="EMBL" id="UWX04880.1"/>
    </source>
</evidence>
<evidence type="ECO:0000256" key="1">
    <source>
        <dbReference type="SAM" id="SignalP"/>
    </source>
</evidence>
<dbReference type="SUPFAM" id="SSF52218">
    <property type="entry name" value="Flavoproteins"/>
    <property type="match status" value="1"/>
</dbReference>
<dbReference type="RefSeq" id="WP_334314435.1">
    <property type="nucleotide sequence ID" value="NZ_CP065938.1"/>
</dbReference>
<reference evidence="3" key="1">
    <citation type="submission" date="2020-12" db="EMBL/GenBank/DDBJ databases">
        <title>Taurinivorans muris gen. nov., sp. nov., fundamental and realized metabolic niche of a ubiquitous sulfidogenic bacterium in the murine intestine.</title>
        <authorList>
            <person name="Ye H."/>
            <person name="Hanson B.T."/>
            <person name="Loy A."/>
        </authorList>
    </citation>
    <scope>NUCLEOTIDE SEQUENCE</scope>
    <source>
        <strain evidence="3">LT0009</strain>
    </source>
</reference>
<dbReference type="InterPro" id="IPR029039">
    <property type="entry name" value="Flavoprotein-like_sf"/>
</dbReference>
<keyword evidence="4" id="KW-1185">Reference proteome</keyword>
<evidence type="ECO:0000313" key="4">
    <source>
        <dbReference type="Proteomes" id="UP001058120"/>
    </source>
</evidence>
<proteinExistence type="predicted"/>
<dbReference type="Pfam" id="PF12682">
    <property type="entry name" value="Flavodoxin_4"/>
    <property type="match status" value="1"/>
</dbReference>
<dbReference type="InterPro" id="IPR008254">
    <property type="entry name" value="Flavodoxin/NO_synth"/>
</dbReference>
<feature type="signal peptide" evidence="1">
    <location>
        <begin position="1"/>
        <end position="21"/>
    </location>
</feature>
<feature type="chain" id="PRO_5046329510" evidence="1">
    <location>
        <begin position="22"/>
        <end position="189"/>
    </location>
</feature>
<dbReference type="Gene3D" id="3.40.50.360">
    <property type="match status" value="1"/>
</dbReference>